<dbReference type="AlphaFoldDB" id="A0A562NDP3"/>
<comment type="caution">
    <text evidence="1">The sequence shown here is derived from an EMBL/GenBank/DDBJ whole genome shotgun (WGS) entry which is preliminary data.</text>
</comment>
<proteinExistence type="predicted"/>
<protein>
    <submittedName>
        <fullName evidence="1">Uncharacterized protein</fullName>
    </submittedName>
</protein>
<dbReference type="RefSeq" id="WP_145720824.1">
    <property type="nucleotide sequence ID" value="NZ_BSPF01000116.1"/>
</dbReference>
<dbReference type="EMBL" id="VLKT01000033">
    <property type="protein sequence ID" value="TWI30021.1"/>
    <property type="molecule type" value="Genomic_DNA"/>
</dbReference>
<dbReference type="OrthoDB" id="8101059at2"/>
<keyword evidence="2" id="KW-1185">Reference proteome</keyword>
<reference evidence="1 2" key="1">
    <citation type="journal article" date="2015" name="Stand. Genomic Sci.">
        <title>Genomic Encyclopedia of Bacterial and Archaeal Type Strains, Phase III: the genomes of soil and plant-associated and newly described type strains.</title>
        <authorList>
            <person name="Whitman W.B."/>
            <person name="Woyke T."/>
            <person name="Klenk H.P."/>
            <person name="Zhou Y."/>
            <person name="Lilburn T.G."/>
            <person name="Beck B.J."/>
            <person name="De Vos P."/>
            <person name="Vandamme P."/>
            <person name="Eisen J.A."/>
            <person name="Garrity G."/>
            <person name="Hugenholtz P."/>
            <person name="Kyrpides N.C."/>
        </authorList>
    </citation>
    <scope>NUCLEOTIDE SEQUENCE [LARGE SCALE GENOMIC DNA]</scope>
    <source>
        <strain evidence="1 2">CGMCC 1.2546</strain>
    </source>
</reference>
<evidence type="ECO:0000313" key="1">
    <source>
        <dbReference type="EMBL" id="TWI30021.1"/>
    </source>
</evidence>
<name>A0A562NDP3_9HYPH</name>
<dbReference type="Proteomes" id="UP000317122">
    <property type="component" value="Unassembled WGS sequence"/>
</dbReference>
<sequence length="69" mass="7886">MNAHATVTERPAETWKFELGQMVTHRDQPMPSLVMMRHKAGRRGLRCAARQDKCEVRDLMILGEVLLPA</sequence>
<evidence type="ECO:0000313" key="2">
    <source>
        <dbReference type="Proteomes" id="UP000317122"/>
    </source>
</evidence>
<accession>A0A562NDP3</accession>
<gene>
    <name evidence="1" type="ORF">IQ26_04837</name>
</gene>
<organism evidence="1 2">
    <name type="scientific">Mesorhizobium tianshanense</name>
    <dbReference type="NCBI Taxonomy" id="39844"/>
    <lineage>
        <taxon>Bacteria</taxon>
        <taxon>Pseudomonadati</taxon>
        <taxon>Pseudomonadota</taxon>
        <taxon>Alphaproteobacteria</taxon>
        <taxon>Hyphomicrobiales</taxon>
        <taxon>Phyllobacteriaceae</taxon>
        <taxon>Mesorhizobium</taxon>
    </lineage>
</organism>